<keyword evidence="2" id="KW-0732">Signal</keyword>
<dbReference type="Proteomes" id="UP001215598">
    <property type="component" value="Unassembled WGS sequence"/>
</dbReference>
<sequence length="118" mass="12918">MLRLKQSCSSLLLPLSLCSWDVINEKEKDQASWYTAIADRPLQFPEHNKPAAVLATISPTPLALPRYADSIAPNSPCDFASFVNLSPPSRTKVGQTQASADFESCNSSDTPWKPSHTL</sequence>
<name>A0AAD7MC04_9AGAR</name>
<accession>A0AAD7MC04</accession>
<protein>
    <submittedName>
        <fullName evidence="3">Uncharacterized protein</fullName>
    </submittedName>
</protein>
<evidence type="ECO:0000256" key="1">
    <source>
        <dbReference type="SAM" id="MobiDB-lite"/>
    </source>
</evidence>
<feature type="region of interest" description="Disordered" evidence="1">
    <location>
        <begin position="89"/>
        <end position="118"/>
    </location>
</feature>
<organism evidence="3 4">
    <name type="scientific">Mycena metata</name>
    <dbReference type="NCBI Taxonomy" id="1033252"/>
    <lineage>
        <taxon>Eukaryota</taxon>
        <taxon>Fungi</taxon>
        <taxon>Dikarya</taxon>
        <taxon>Basidiomycota</taxon>
        <taxon>Agaricomycotina</taxon>
        <taxon>Agaricomycetes</taxon>
        <taxon>Agaricomycetidae</taxon>
        <taxon>Agaricales</taxon>
        <taxon>Marasmiineae</taxon>
        <taxon>Mycenaceae</taxon>
        <taxon>Mycena</taxon>
    </lineage>
</organism>
<reference evidence="3" key="1">
    <citation type="submission" date="2023-03" db="EMBL/GenBank/DDBJ databases">
        <title>Massive genome expansion in bonnet fungi (Mycena s.s.) driven by repeated elements and novel gene families across ecological guilds.</title>
        <authorList>
            <consortium name="Lawrence Berkeley National Laboratory"/>
            <person name="Harder C.B."/>
            <person name="Miyauchi S."/>
            <person name="Viragh M."/>
            <person name="Kuo A."/>
            <person name="Thoen E."/>
            <person name="Andreopoulos B."/>
            <person name="Lu D."/>
            <person name="Skrede I."/>
            <person name="Drula E."/>
            <person name="Henrissat B."/>
            <person name="Morin E."/>
            <person name="Kohler A."/>
            <person name="Barry K."/>
            <person name="LaButti K."/>
            <person name="Morin E."/>
            <person name="Salamov A."/>
            <person name="Lipzen A."/>
            <person name="Mereny Z."/>
            <person name="Hegedus B."/>
            <person name="Baldrian P."/>
            <person name="Stursova M."/>
            <person name="Weitz H."/>
            <person name="Taylor A."/>
            <person name="Grigoriev I.V."/>
            <person name="Nagy L.G."/>
            <person name="Martin F."/>
            <person name="Kauserud H."/>
        </authorList>
    </citation>
    <scope>NUCLEOTIDE SEQUENCE</scope>
    <source>
        <strain evidence="3">CBHHK182m</strain>
    </source>
</reference>
<evidence type="ECO:0000256" key="2">
    <source>
        <dbReference type="SAM" id="SignalP"/>
    </source>
</evidence>
<evidence type="ECO:0000313" key="3">
    <source>
        <dbReference type="EMBL" id="KAJ7710123.1"/>
    </source>
</evidence>
<evidence type="ECO:0000313" key="4">
    <source>
        <dbReference type="Proteomes" id="UP001215598"/>
    </source>
</evidence>
<dbReference type="AlphaFoldDB" id="A0AAD7MC04"/>
<gene>
    <name evidence="3" type="ORF">B0H16DRAFT_647953</name>
</gene>
<feature type="signal peptide" evidence="2">
    <location>
        <begin position="1"/>
        <end position="18"/>
    </location>
</feature>
<feature type="chain" id="PRO_5041976959" evidence="2">
    <location>
        <begin position="19"/>
        <end position="118"/>
    </location>
</feature>
<keyword evidence="4" id="KW-1185">Reference proteome</keyword>
<dbReference type="EMBL" id="JARKIB010000416">
    <property type="protein sequence ID" value="KAJ7710123.1"/>
    <property type="molecule type" value="Genomic_DNA"/>
</dbReference>
<proteinExistence type="predicted"/>
<comment type="caution">
    <text evidence="3">The sequence shown here is derived from an EMBL/GenBank/DDBJ whole genome shotgun (WGS) entry which is preliminary data.</text>
</comment>